<dbReference type="Proteomes" id="UP000253727">
    <property type="component" value="Unassembled WGS sequence"/>
</dbReference>
<proteinExistence type="predicted"/>
<dbReference type="EMBL" id="QBKA01000002">
    <property type="protein sequence ID" value="RDC59769.1"/>
    <property type="molecule type" value="Genomic_DNA"/>
</dbReference>
<organism evidence="1 2">
    <name type="scientific">Alteripontixanthobacter maritimus</name>
    <dbReference type="NCBI Taxonomy" id="2161824"/>
    <lineage>
        <taxon>Bacteria</taxon>
        <taxon>Pseudomonadati</taxon>
        <taxon>Pseudomonadota</taxon>
        <taxon>Alphaproteobacteria</taxon>
        <taxon>Sphingomonadales</taxon>
        <taxon>Erythrobacteraceae</taxon>
        <taxon>Alteripontixanthobacter</taxon>
    </lineage>
</organism>
<evidence type="ECO:0000313" key="1">
    <source>
        <dbReference type="EMBL" id="RDC59769.1"/>
    </source>
</evidence>
<comment type="caution">
    <text evidence="1">The sequence shown here is derived from an EMBL/GenBank/DDBJ whole genome shotgun (WGS) entry which is preliminary data.</text>
</comment>
<evidence type="ECO:0000313" key="2">
    <source>
        <dbReference type="Proteomes" id="UP000253727"/>
    </source>
</evidence>
<accession>A0A369QA32</accession>
<name>A0A369QA32_9SPHN</name>
<dbReference type="AlphaFoldDB" id="A0A369QA32"/>
<dbReference type="OrthoDB" id="7590025at2"/>
<gene>
    <name evidence="1" type="ORF">HME9302_00964</name>
</gene>
<dbReference type="RefSeq" id="WP_147270768.1">
    <property type="nucleotide sequence ID" value="NZ_QBKA01000002.1"/>
</dbReference>
<reference evidence="1 2" key="1">
    <citation type="submission" date="2018-04" db="EMBL/GenBank/DDBJ databases">
        <title>Altererythrobacter sp. HME9302 genome sequencing and assembly.</title>
        <authorList>
            <person name="Kang H."/>
            <person name="Kim H."/>
            <person name="Joh K."/>
        </authorList>
    </citation>
    <scope>NUCLEOTIDE SEQUENCE [LARGE SCALE GENOMIC DNA]</scope>
    <source>
        <strain evidence="1 2">HME9302</strain>
    </source>
</reference>
<sequence length="177" mass="19519">MTESKPMTAALPQTRKSETHTLALLQDERLSELLLSNDSPVVGPVTAGKLQSFADTPEPPLATQGQVETMLGKLAMATAQARLSDAEVDERFNLYWLALNDIPADDLRAGFVDIVRGKTFLPVPAEIRTAALRHGAVRKYAKSRAKHLVWLHEREWQEPTADFVDPAEVRALVPRAA</sequence>
<keyword evidence="2" id="KW-1185">Reference proteome</keyword>
<protein>
    <submittedName>
        <fullName evidence="1">Uncharacterized protein</fullName>
    </submittedName>
</protein>